<comment type="caution">
    <text evidence="1">The sequence shown here is derived from an EMBL/GenBank/DDBJ whole genome shotgun (WGS) entry which is preliminary data.</text>
</comment>
<proteinExistence type="predicted"/>
<gene>
    <name evidence="1" type="ORF">EV182_007631</name>
</gene>
<name>A0ACC1H7E7_9FUNG</name>
<evidence type="ECO:0000313" key="2">
    <source>
        <dbReference type="Proteomes" id="UP001145114"/>
    </source>
</evidence>
<organism evidence="1 2">
    <name type="scientific">Spiromyces aspiralis</name>
    <dbReference type="NCBI Taxonomy" id="68401"/>
    <lineage>
        <taxon>Eukaryota</taxon>
        <taxon>Fungi</taxon>
        <taxon>Fungi incertae sedis</taxon>
        <taxon>Zoopagomycota</taxon>
        <taxon>Kickxellomycotina</taxon>
        <taxon>Kickxellomycetes</taxon>
        <taxon>Kickxellales</taxon>
        <taxon>Kickxellaceae</taxon>
        <taxon>Spiromyces</taxon>
    </lineage>
</organism>
<protein>
    <submittedName>
        <fullName evidence="1">Uncharacterized protein</fullName>
    </submittedName>
</protein>
<reference evidence="1" key="1">
    <citation type="submission" date="2022-06" db="EMBL/GenBank/DDBJ databases">
        <title>Phylogenomic reconstructions and comparative analyses of Kickxellomycotina fungi.</title>
        <authorList>
            <person name="Reynolds N.K."/>
            <person name="Stajich J.E."/>
            <person name="Barry K."/>
            <person name="Grigoriev I.V."/>
            <person name="Crous P."/>
            <person name="Smith M.E."/>
        </authorList>
    </citation>
    <scope>NUCLEOTIDE SEQUENCE</scope>
    <source>
        <strain evidence="1">RSA 2271</strain>
    </source>
</reference>
<dbReference type="Proteomes" id="UP001145114">
    <property type="component" value="Unassembled WGS sequence"/>
</dbReference>
<accession>A0ACC1H7E7</accession>
<sequence>SQVQTRADESRVNGHGPNFANLWATARTGIVTAIAWLKSGFGQRWRGQESRDQCEEAEAHARFPSFPVTPRPQTPSFESIASQQGGSSSSSGGGPSNSRNYVFGRYRLTMNLTFSGFSIFSGVDSTRGLYSSTWELVKIRLLKGFIVAGDSDSMHGAQRQLKSVMHASQNSVISLNTVTTFWGAPLEVSSSVHIECLKFSADGFEPIVADCTKMLRRWRRSRHRLGAQFGDNDSGGRGNDDAAADLSPDDIQSWSARLTGSVRSGLGDLANGTSPEARLRNI</sequence>
<feature type="non-terminal residue" evidence="1">
    <location>
        <position position="1"/>
    </location>
</feature>
<evidence type="ECO:0000313" key="1">
    <source>
        <dbReference type="EMBL" id="KAJ1671441.1"/>
    </source>
</evidence>
<feature type="non-terminal residue" evidence="1">
    <location>
        <position position="282"/>
    </location>
</feature>
<keyword evidence="2" id="KW-1185">Reference proteome</keyword>
<dbReference type="EMBL" id="JAMZIH010008753">
    <property type="protein sequence ID" value="KAJ1671441.1"/>
    <property type="molecule type" value="Genomic_DNA"/>
</dbReference>